<evidence type="ECO:0000313" key="1">
    <source>
        <dbReference type="EnsemblMetazoa" id="G32089.1:cds"/>
    </source>
</evidence>
<name>A0A8W8MFF9_MAGGI</name>
<dbReference type="KEGG" id="crg:105339526"/>
<dbReference type="GeneID" id="105339526"/>
<accession>A0A8W8MFF9</accession>
<reference evidence="1" key="1">
    <citation type="submission" date="2022-08" db="UniProtKB">
        <authorList>
            <consortium name="EnsemblMetazoa"/>
        </authorList>
    </citation>
    <scope>IDENTIFICATION</scope>
    <source>
        <strain evidence="1">05x7-T-G4-1.051#20</strain>
    </source>
</reference>
<dbReference type="AlphaFoldDB" id="A0A8W8MFF9"/>
<proteinExistence type="predicted"/>
<dbReference type="EnsemblMetazoa" id="G32089.1">
    <property type="protein sequence ID" value="G32089.1:cds"/>
    <property type="gene ID" value="G32089"/>
</dbReference>
<organism evidence="1 2">
    <name type="scientific">Magallana gigas</name>
    <name type="common">Pacific oyster</name>
    <name type="synonym">Crassostrea gigas</name>
    <dbReference type="NCBI Taxonomy" id="29159"/>
    <lineage>
        <taxon>Eukaryota</taxon>
        <taxon>Metazoa</taxon>
        <taxon>Spiralia</taxon>
        <taxon>Lophotrochozoa</taxon>
        <taxon>Mollusca</taxon>
        <taxon>Bivalvia</taxon>
        <taxon>Autobranchia</taxon>
        <taxon>Pteriomorphia</taxon>
        <taxon>Ostreida</taxon>
        <taxon>Ostreoidea</taxon>
        <taxon>Ostreidae</taxon>
        <taxon>Magallana</taxon>
    </lineage>
</organism>
<keyword evidence="2" id="KW-1185">Reference proteome</keyword>
<protein>
    <submittedName>
        <fullName evidence="1">Uncharacterized protein</fullName>
    </submittedName>
</protein>
<sequence length="138" mass="15568">MRIGKLRNTARITSRPHRSALIRTNSSVTQSKEPFRTTMKFILCLAALVCMVSADRFVLDLSQDSSIMKSGDTCYFWRLNSHEIESVQSPTGIYELETKLRHLVSVHTKFGDVADLSIYSQEVQTLCAGATLKSYSHH</sequence>
<evidence type="ECO:0000313" key="2">
    <source>
        <dbReference type="Proteomes" id="UP000005408"/>
    </source>
</evidence>
<dbReference type="Proteomes" id="UP000005408">
    <property type="component" value="Unassembled WGS sequence"/>
</dbReference>
<dbReference type="OrthoDB" id="6132262at2759"/>
<dbReference type="OMA" id="CYFWRLN"/>